<dbReference type="Proteomes" id="UP001600941">
    <property type="component" value="Unassembled WGS sequence"/>
</dbReference>
<sequence>MEFNEKLQQLRKQNNMTQEQLAEKLYVSRAAVSKWESGVSQTKGY</sequence>
<dbReference type="PANTHER" id="PTHR46558">
    <property type="entry name" value="TRACRIPTIONAL REGULATORY PROTEIN-RELATED-RELATED"/>
    <property type="match status" value="1"/>
</dbReference>
<dbReference type="InterPro" id="IPR010982">
    <property type="entry name" value="Lambda_DNA-bd_dom_sf"/>
</dbReference>
<name>A0ABQ0BS33_9FIRM</name>
<evidence type="ECO:0000313" key="3">
    <source>
        <dbReference type="EMBL" id="GAA6499340.1"/>
    </source>
</evidence>
<evidence type="ECO:0000313" key="4">
    <source>
        <dbReference type="Proteomes" id="UP001600941"/>
    </source>
</evidence>
<dbReference type="InterPro" id="IPR001387">
    <property type="entry name" value="Cro/C1-type_HTH"/>
</dbReference>
<dbReference type="Gene3D" id="1.10.260.40">
    <property type="entry name" value="lambda repressor-like DNA-binding domains"/>
    <property type="match status" value="1"/>
</dbReference>
<feature type="domain" description="HTH cro/C1-type" evidence="2">
    <location>
        <begin position="7"/>
        <end position="38"/>
    </location>
</feature>
<keyword evidence="1" id="KW-0238">DNA-binding</keyword>
<keyword evidence="4" id="KW-1185">Reference proteome</keyword>
<dbReference type="SUPFAM" id="SSF47413">
    <property type="entry name" value="lambda repressor-like DNA-binding domains"/>
    <property type="match status" value="1"/>
</dbReference>
<comment type="caution">
    <text evidence="3">The sequence shown here is derived from an EMBL/GenBank/DDBJ whole genome shotgun (WGS) entry which is preliminary data.</text>
</comment>
<dbReference type="PANTHER" id="PTHR46558:SF11">
    <property type="entry name" value="HTH-TYPE TRANSCRIPTIONAL REGULATOR XRE"/>
    <property type="match status" value="1"/>
</dbReference>
<dbReference type="Pfam" id="PF01381">
    <property type="entry name" value="HTH_3"/>
    <property type="match status" value="1"/>
</dbReference>
<organism evidence="3 4">
    <name type="scientific">Blautia parvula</name>
    <dbReference type="NCBI Taxonomy" id="2877527"/>
    <lineage>
        <taxon>Bacteria</taxon>
        <taxon>Bacillati</taxon>
        <taxon>Bacillota</taxon>
        <taxon>Clostridia</taxon>
        <taxon>Lachnospirales</taxon>
        <taxon>Lachnospiraceae</taxon>
        <taxon>Blautia</taxon>
    </lineage>
</organism>
<dbReference type="EMBL" id="BAABZQ010000001">
    <property type="protein sequence ID" value="GAA6499340.1"/>
    <property type="molecule type" value="Genomic_DNA"/>
</dbReference>
<evidence type="ECO:0000259" key="2">
    <source>
        <dbReference type="PROSITE" id="PS50943"/>
    </source>
</evidence>
<dbReference type="CDD" id="cd00093">
    <property type="entry name" value="HTH_XRE"/>
    <property type="match status" value="1"/>
</dbReference>
<proteinExistence type="predicted"/>
<dbReference type="PROSITE" id="PS50943">
    <property type="entry name" value="HTH_CROC1"/>
    <property type="match status" value="1"/>
</dbReference>
<evidence type="ECO:0000256" key="1">
    <source>
        <dbReference type="ARBA" id="ARBA00023125"/>
    </source>
</evidence>
<reference evidence="3 4" key="1">
    <citation type="submission" date="2024-04" db="EMBL/GenBank/DDBJ databases">
        <title>Defined microbial consortia suppress multidrug-resistant proinflammatory Enterobacteriaceae via ecological control.</title>
        <authorList>
            <person name="Furuichi M."/>
            <person name="Kawaguchi T."/>
            <person name="Pust M."/>
            <person name="Yasuma K."/>
            <person name="Plichta D."/>
            <person name="Hasegawa N."/>
            <person name="Ohya T."/>
            <person name="Bhattarai S."/>
            <person name="Sasajima S."/>
            <person name="Aoto Y."/>
            <person name="Tuganbaev T."/>
            <person name="Yaginuma M."/>
            <person name="Ueda M."/>
            <person name="Okahashi N."/>
            <person name="Amafuji K."/>
            <person name="Kiridooshi Y."/>
            <person name="Sugita K."/>
            <person name="Strazar M."/>
            <person name="Skelly A."/>
            <person name="Suda W."/>
            <person name="Hattori M."/>
            <person name="Nakamoto N."/>
            <person name="Caballero S."/>
            <person name="Norman J."/>
            <person name="Olle B."/>
            <person name="Tanoue T."/>
            <person name="Arita M."/>
            <person name="Bucci V."/>
            <person name="Atarashi K."/>
            <person name="Xavier R."/>
            <person name="Honda K."/>
        </authorList>
    </citation>
    <scope>NUCLEOTIDE SEQUENCE [LARGE SCALE GENOMIC DNA]</scope>
    <source>
        <strain evidence="4">k34-0107-D12</strain>
    </source>
</reference>
<gene>
    <name evidence="3" type="ORF">K340107D12_21560</name>
</gene>
<protein>
    <recommendedName>
        <fullName evidence="2">HTH cro/C1-type domain-containing protein</fullName>
    </recommendedName>
</protein>
<accession>A0ABQ0BS33</accession>